<dbReference type="InterPro" id="IPR014710">
    <property type="entry name" value="RmlC-like_jellyroll"/>
</dbReference>
<dbReference type="RefSeq" id="WP_013133925.1">
    <property type="nucleotide sequence ID" value="NC_014166.1"/>
</dbReference>
<accession>D5V447</accession>
<dbReference type="Gene3D" id="2.60.120.10">
    <property type="entry name" value="Jelly Rolls"/>
    <property type="match status" value="1"/>
</dbReference>
<proteinExistence type="predicted"/>
<name>D5V447_ARCNC</name>
<sequence precursor="true">MGHVKILKDNCIKWGSMILVTFVLMTNAKAGDLPTFLDKKDILNANFKCLGTTTKYSKEEQKYVDILWDETLKYLNAYAIALTNSKENNCRNSDEAMYDTSAGIKKMCIMDRRDMKLMVKNIYQVINNPDKAKACFSAREDVNWIYSPGGELEEKSPVAKWLKRTTYEEFFNKKVKNKEVKKLGLEFTKNFYKMVTGDEVKMPSVFPYDVSANSLPNLWAAVGWFPMYAEESKRNEKNFLNIRGGYAYGEVFGPWGLLRIEKINGQEVGAEVGMTVQSVNTFYPYHNHAISEIYYNMRVPACVKEFKSFAIREDSPLLKTVEVTDKMRKVQFDSGQAHEHDMWLDSSYKKDPLMYFHQNTIHAFEVDGNCEAKPEERAIVSVWARSNANDRRNDYGTTLLCESAKNPNTPAKRGEMIQCELTHTKW</sequence>
<evidence type="ECO:0000313" key="2">
    <source>
        <dbReference type="Proteomes" id="UP000000939"/>
    </source>
</evidence>
<dbReference type="KEGG" id="ant:Arnit_0113"/>
<protein>
    <submittedName>
        <fullName evidence="1">Uncharacterized protein</fullName>
    </submittedName>
</protein>
<dbReference type="CDD" id="cd20283">
    <property type="entry name" value="cupin_DddY"/>
    <property type="match status" value="1"/>
</dbReference>
<dbReference type="HOGENOM" id="CLU_055116_0_0_7"/>
<gene>
    <name evidence="1" type="ordered locus">Arnit_0113</name>
</gene>
<organism evidence="1 2">
    <name type="scientific">Arcobacter nitrofigilis (strain ATCC 33309 / DSM 7299 / CCUG 15893 / LMG 7604 / NCTC 12251 / CI)</name>
    <name type="common">Campylobacter nitrofigilis</name>
    <dbReference type="NCBI Taxonomy" id="572480"/>
    <lineage>
        <taxon>Bacteria</taxon>
        <taxon>Pseudomonadati</taxon>
        <taxon>Campylobacterota</taxon>
        <taxon>Epsilonproteobacteria</taxon>
        <taxon>Campylobacterales</taxon>
        <taxon>Arcobacteraceae</taxon>
        <taxon>Arcobacter</taxon>
    </lineage>
</organism>
<dbReference type="Proteomes" id="UP000000939">
    <property type="component" value="Chromosome"/>
</dbReference>
<dbReference type="AlphaFoldDB" id="D5V447"/>
<keyword evidence="2" id="KW-1185">Reference proteome</keyword>
<evidence type="ECO:0000313" key="1">
    <source>
        <dbReference type="EMBL" id="ADG91780.1"/>
    </source>
</evidence>
<dbReference type="eggNOG" id="ENOG5030K42">
    <property type="taxonomic scope" value="Bacteria"/>
</dbReference>
<dbReference type="STRING" id="572480.Arnit_0113"/>
<dbReference type="EMBL" id="CP001999">
    <property type="protein sequence ID" value="ADG91780.1"/>
    <property type="molecule type" value="Genomic_DNA"/>
</dbReference>
<reference evidence="1 2" key="1">
    <citation type="journal article" date="2010" name="Stand. Genomic Sci.">
        <title>Complete genome sequence of Arcobacter nitrofigilis type strain (CI).</title>
        <authorList>
            <person name="Pati A."/>
            <person name="Gronow S."/>
            <person name="Lapidus A."/>
            <person name="Copeland A."/>
            <person name="Glavina Del Rio T."/>
            <person name="Nolan M."/>
            <person name="Lucas S."/>
            <person name="Tice H."/>
            <person name="Cheng J.F."/>
            <person name="Han C."/>
            <person name="Chertkov O."/>
            <person name="Bruce D."/>
            <person name="Tapia R."/>
            <person name="Goodwin L."/>
            <person name="Pitluck S."/>
            <person name="Liolios K."/>
            <person name="Ivanova N."/>
            <person name="Mavromatis K."/>
            <person name="Chen A."/>
            <person name="Palaniappan K."/>
            <person name="Land M."/>
            <person name="Hauser L."/>
            <person name="Chang Y.J."/>
            <person name="Jeffries C.D."/>
            <person name="Detter J.C."/>
            <person name="Rohde M."/>
            <person name="Goker M."/>
            <person name="Bristow J."/>
            <person name="Eisen J.A."/>
            <person name="Markowitz V."/>
            <person name="Hugenholtz P."/>
            <person name="Klenk H.P."/>
            <person name="Kyrpides N.C."/>
        </authorList>
    </citation>
    <scope>NUCLEOTIDE SEQUENCE [LARGE SCALE GENOMIC DNA]</scope>
    <source>
        <strain evidence="2">ATCC 33309 / DSM 7299 / CCUG 15893 / LMG 7604 / NCTC 12251 / CI</strain>
    </source>
</reference>